<organism evidence="2 3">
    <name type="scientific">Arabidopsis suecica</name>
    <name type="common">Swedish thale-cress</name>
    <name type="synonym">Cardaminopsis suecica</name>
    <dbReference type="NCBI Taxonomy" id="45249"/>
    <lineage>
        <taxon>Eukaryota</taxon>
        <taxon>Viridiplantae</taxon>
        <taxon>Streptophyta</taxon>
        <taxon>Embryophyta</taxon>
        <taxon>Tracheophyta</taxon>
        <taxon>Spermatophyta</taxon>
        <taxon>Magnoliopsida</taxon>
        <taxon>eudicotyledons</taxon>
        <taxon>Gunneridae</taxon>
        <taxon>Pentapetalae</taxon>
        <taxon>rosids</taxon>
        <taxon>malvids</taxon>
        <taxon>Brassicales</taxon>
        <taxon>Brassicaceae</taxon>
        <taxon>Camelineae</taxon>
        <taxon>Arabidopsis</taxon>
    </lineage>
</organism>
<accession>A0A8T2AE93</accession>
<keyword evidence="2" id="KW-0548">Nucleotidyltransferase</keyword>
<dbReference type="Pfam" id="PF13966">
    <property type="entry name" value="zf-RVT"/>
    <property type="match status" value="1"/>
</dbReference>
<dbReference type="EMBL" id="JAEFBJ010000009">
    <property type="protein sequence ID" value="KAG7572348.1"/>
    <property type="molecule type" value="Genomic_DNA"/>
</dbReference>
<proteinExistence type="predicted"/>
<dbReference type="Proteomes" id="UP000694251">
    <property type="component" value="Chromosome 9"/>
</dbReference>
<sequence>MSLFLLLRSQCPPNLLSTEHNYKTRLCIPCAWLAMRNRLSTGDRMQSWNNGSVVKCMFCSTPVETRDHLFFSCSYATEVWTATARNVFQARFSTDWPTIVNYISGTSADCVQSFLERYTFQATIHMLWKERNARRHGEVPNTTTSLINWIDKQVRNQFAVIRITGDGRYDKGLQAWFASRN</sequence>
<keyword evidence="2" id="KW-0695">RNA-directed DNA polymerase</keyword>
<dbReference type="GO" id="GO:0003964">
    <property type="term" value="F:RNA-directed DNA polymerase activity"/>
    <property type="evidence" value="ECO:0007669"/>
    <property type="project" value="UniProtKB-KW"/>
</dbReference>
<gene>
    <name evidence="2" type="ORF">ISN44_As09g007190</name>
</gene>
<dbReference type="AlphaFoldDB" id="A0A8T2AE93"/>
<feature type="domain" description="Reverse transcriptase zinc-binding" evidence="1">
    <location>
        <begin position="30"/>
        <end position="80"/>
    </location>
</feature>
<keyword evidence="2" id="KW-0808">Transferase</keyword>
<name>A0A8T2AE93_ARASU</name>
<reference evidence="2 3" key="1">
    <citation type="submission" date="2020-12" db="EMBL/GenBank/DDBJ databases">
        <title>Concerted genomic and epigenomic changes stabilize Arabidopsis allopolyploids.</title>
        <authorList>
            <person name="Chen Z."/>
        </authorList>
    </citation>
    <scope>NUCLEOTIDE SEQUENCE [LARGE SCALE GENOMIC DNA]</scope>
    <source>
        <strain evidence="2">As9502</strain>
        <tissue evidence="2">Leaf</tissue>
    </source>
</reference>
<evidence type="ECO:0000259" key="1">
    <source>
        <dbReference type="Pfam" id="PF13966"/>
    </source>
</evidence>
<evidence type="ECO:0000313" key="2">
    <source>
        <dbReference type="EMBL" id="KAG7572348.1"/>
    </source>
</evidence>
<evidence type="ECO:0000313" key="3">
    <source>
        <dbReference type="Proteomes" id="UP000694251"/>
    </source>
</evidence>
<keyword evidence="3" id="KW-1185">Reference proteome</keyword>
<protein>
    <submittedName>
        <fullName evidence="2">Reverse transcriptase zinc-binding domain</fullName>
    </submittedName>
</protein>
<dbReference type="InterPro" id="IPR026960">
    <property type="entry name" value="RVT-Znf"/>
</dbReference>
<comment type="caution">
    <text evidence="2">The sequence shown here is derived from an EMBL/GenBank/DDBJ whole genome shotgun (WGS) entry which is preliminary data.</text>
</comment>
<dbReference type="OrthoDB" id="1104096at2759"/>